<evidence type="ECO:0000313" key="14">
    <source>
        <dbReference type="EMBL" id="PPA70753.1"/>
    </source>
</evidence>
<evidence type="ECO:0000256" key="4">
    <source>
        <dbReference type="ARBA" id="ARBA00022475"/>
    </source>
</evidence>
<dbReference type="EMBL" id="PREZ01000003">
    <property type="protein sequence ID" value="PPA70753.1"/>
    <property type="molecule type" value="Genomic_DNA"/>
</dbReference>
<accession>A0A2S5GCX9</accession>
<organism evidence="14 15">
    <name type="scientific">Jeotgalibacillus proteolyticus</name>
    <dbReference type="NCBI Taxonomy" id="2082395"/>
    <lineage>
        <taxon>Bacteria</taxon>
        <taxon>Bacillati</taxon>
        <taxon>Bacillota</taxon>
        <taxon>Bacilli</taxon>
        <taxon>Bacillales</taxon>
        <taxon>Caryophanaceae</taxon>
        <taxon>Jeotgalibacillus</taxon>
    </lineage>
</organism>
<evidence type="ECO:0000256" key="12">
    <source>
        <dbReference type="SAM" id="Phobius"/>
    </source>
</evidence>
<dbReference type="InterPro" id="IPR017850">
    <property type="entry name" value="Alkaline_phosphatase_core_sf"/>
</dbReference>
<keyword evidence="4 8" id="KW-1003">Cell membrane</keyword>
<dbReference type="Proteomes" id="UP000239047">
    <property type="component" value="Unassembled WGS sequence"/>
</dbReference>
<evidence type="ECO:0000256" key="8">
    <source>
        <dbReference type="PIRNR" id="PIRNR005091"/>
    </source>
</evidence>
<dbReference type="PIRSF" id="PIRSF005091">
    <property type="entry name" value="Mmb_sulf_HI1246"/>
    <property type="match status" value="1"/>
</dbReference>
<keyword evidence="10" id="KW-0479">Metal-binding</keyword>
<feature type="transmembrane region" description="Helical" evidence="12">
    <location>
        <begin position="65"/>
        <end position="85"/>
    </location>
</feature>
<dbReference type="RefSeq" id="WP_104057503.1">
    <property type="nucleotide sequence ID" value="NZ_PREZ01000003.1"/>
</dbReference>
<feature type="binding site" evidence="11">
    <location>
        <position position="251"/>
    </location>
    <ligand>
        <name>Mn(2+)</name>
        <dbReference type="ChEBI" id="CHEBI:29035"/>
    </ligand>
</feature>
<keyword evidence="7 8" id="KW-0472">Membrane</keyword>
<dbReference type="InterPro" id="IPR000917">
    <property type="entry name" value="Sulfatase_N"/>
</dbReference>
<reference evidence="14 15" key="1">
    <citation type="submission" date="2018-02" db="EMBL/GenBank/DDBJ databases">
        <title>Jeotgalibacillus proteolyticum sp. nov. a protease producing bacterium isolated from ocean sediments of Laizhou Bay.</title>
        <authorList>
            <person name="Li Y."/>
        </authorList>
    </citation>
    <scope>NUCLEOTIDE SEQUENCE [LARGE SCALE GENOMIC DNA]</scope>
    <source>
        <strain evidence="14 15">22-7</strain>
    </source>
</reference>
<comment type="similarity">
    <text evidence="3 8">Belongs to the LTA synthase family.</text>
</comment>
<evidence type="ECO:0000313" key="15">
    <source>
        <dbReference type="Proteomes" id="UP000239047"/>
    </source>
</evidence>
<dbReference type="OrthoDB" id="5901192at2"/>
<feature type="binding site" evidence="11">
    <location>
        <position position="465"/>
    </location>
    <ligand>
        <name>Mn(2+)</name>
        <dbReference type="ChEBI" id="CHEBI:29035"/>
    </ligand>
</feature>
<dbReference type="PANTHER" id="PTHR47371">
    <property type="entry name" value="LIPOTEICHOIC ACID SYNTHASE"/>
    <property type="match status" value="1"/>
</dbReference>
<keyword evidence="5 12" id="KW-0812">Transmembrane</keyword>
<comment type="subcellular location">
    <subcellularLocation>
        <location evidence="1">Cell membrane</location>
        <topology evidence="1">Multi-pass membrane protein</topology>
    </subcellularLocation>
</comment>
<dbReference type="Pfam" id="PF00884">
    <property type="entry name" value="Sulfatase"/>
    <property type="match status" value="1"/>
</dbReference>
<dbReference type="InterPro" id="IPR012160">
    <property type="entry name" value="LtaS-like"/>
</dbReference>
<dbReference type="Gene3D" id="3.30.1120.170">
    <property type="match status" value="1"/>
</dbReference>
<evidence type="ECO:0000256" key="11">
    <source>
        <dbReference type="PIRSR" id="PIRSR005091-3"/>
    </source>
</evidence>
<evidence type="ECO:0000259" key="13">
    <source>
        <dbReference type="Pfam" id="PF00884"/>
    </source>
</evidence>
<evidence type="ECO:0000256" key="7">
    <source>
        <dbReference type="ARBA" id="ARBA00023136"/>
    </source>
</evidence>
<keyword evidence="15" id="KW-1185">Reference proteome</keyword>
<dbReference type="CDD" id="cd16015">
    <property type="entry name" value="LTA_synthase"/>
    <property type="match status" value="1"/>
</dbReference>
<dbReference type="GO" id="GO:0046872">
    <property type="term" value="F:metal ion binding"/>
    <property type="evidence" value="ECO:0007669"/>
    <property type="project" value="UniProtKB-KW"/>
</dbReference>
<keyword evidence="6 12" id="KW-1133">Transmembrane helix</keyword>
<name>A0A2S5GCX9_9BACL</name>
<dbReference type="InterPro" id="IPR050448">
    <property type="entry name" value="OpgB/LTA_synthase_biosynth"/>
</dbReference>
<evidence type="ECO:0000256" key="2">
    <source>
        <dbReference type="ARBA" id="ARBA00004936"/>
    </source>
</evidence>
<dbReference type="SUPFAM" id="SSF53649">
    <property type="entry name" value="Alkaline phosphatase-like"/>
    <property type="match status" value="1"/>
</dbReference>
<feature type="transmembrane region" description="Helical" evidence="12">
    <location>
        <begin position="12"/>
        <end position="32"/>
    </location>
</feature>
<dbReference type="Gene3D" id="3.40.720.10">
    <property type="entry name" value="Alkaline Phosphatase, subunit A"/>
    <property type="match status" value="1"/>
</dbReference>
<evidence type="ECO:0000256" key="5">
    <source>
        <dbReference type="ARBA" id="ARBA00022692"/>
    </source>
</evidence>
<protein>
    <submittedName>
        <fullName evidence="14">LTA synthase family protein</fullName>
    </submittedName>
</protein>
<evidence type="ECO:0000256" key="10">
    <source>
        <dbReference type="PIRSR" id="PIRSR005091-2"/>
    </source>
</evidence>
<feature type="active site" evidence="9">
    <location>
        <position position="293"/>
    </location>
</feature>
<feature type="transmembrane region" description="Helical" evidence="12">
    <location>
        <begin position="38"/>
        <end position="58"/>
    </location>
</feature>
<feature type="domain" description="Sulfatase N-terminal" evidence="13">
    <location>
        <begin position="243"/>
        <end position="531"/>
    </location>
</feature>
<feature type="transmembrane region" description="Helical" evidence="12">
    <location>
        <begin position="147"/>
        <end position="165"/>
    </location>
</feature>
<gene>
    <name evidence="14" type="ORF">C4B60_08140</name>
</gene>
<feature type="binding site" evidence="10">
    <location>
        <position position="406"/>
    </location>
    <ligand>
        <name>substrate</name>
    </ligand>
</feature>
<feature type="binding site" evidence="11">
    <location>
        <position position="293"/>
    </location>
    <ligand>
        <name>Mn(2+)</name>
        <dbReference type="ChEBI" id="CHEBI:29035"/>
    </ligand>
</feature>
<comment type="pathway">
    <text evidence="2">Cell wall biogenesis; lipoteichoic acid biosynthesis.</text>
</comment>
<evidence type="ECO:0000256" key="9">
    <source>
        <dbReference type="PIRSR" id="PIRSR005091-1"/>
    </source>
</evidence>
<sequence length="620" mass="71134">MEGLRRVLRLYGDYFIYVGLLLLKLYLLSVATGTYFSFRLSVVSLGSIFLLSFWILLISPKVRRWMLVGFTILISFLIISNIWYYRYFTDFLSASLIIQLPQMDAVGGGMQDLIYWSDFLFFLDAVIFLVVLVFLRKQKFQTYTKKRRVVSAAAALTAGLFLFYSPSVLSFSNDQAGSKEEPVSNLSRYYQIGMIGYHAVDLRDEMYENWFEDTTLTEDEKESIDNFFDGKDPEAGEPPEQLPNVIVIQLESFQTSVIDQEIDGQMLTPHLNELKDESAYFPNFYHQTHEGRTSDAEFIINSSLYPLKSGSVYTRYSDHLFDTLPGRLKENGYETAAFHAFRPNFWNRDQVYENFGYDTFYSIEDFPDGDIIGLTLNDKDFFLTGVEKMKELEAPYFAFMVALTSHTPYDFPKDKRVLDLDRFDEEILQNYYHNIHYVDSAFGEMKEKLVEVGMWEDSLIVVYGDHDSALQKQGREMADFEDAESAVDFVQLGRRVPLFIKPPQGQGNNGEVIEKAGGQLDVAPTILSMLGLQSDYMMGASLFSDEENMVVFRDGSAIDDTFYYEASLWDAEGGACYSLETEKKVSSGKCEEISEEAARQLRLSDLVIRKDGIQQLQSER</sequence>
<evidence type="ECO:0000256" key="3">
    <source>
        <dbReference type="ARBA" id="ARBA00009983"/>
    </source>
</evidence>
<comment type="caution">
    <text evidence="14">The sequence shown here is derived from an EMBL/GenBank/DDBJ whole genome shotgun (WGS) entry which is preliminary data.</text>
</comment>
<proteinExistence type="inferred from homology"/>
<feature type="transmembrane region" description="Helical" evidence="12">
    <location>
        <begin position="113"/>
        <end position="135"/>
    </location>
</feature>
<dbReference type="GO" id="GO:0005886">
    <property type="term" value="C:plasma membrane"/>
    <property type="evidence" value="ECO:0007669"/>
    <property type="project" value="UniProtKB-SubCell"/>
</dbReference>
<feature type="binding site" evidence="11">
    <location>
        <position position="466"/>
    </location>
    <ligand>
        <name>Mn(2+)</name>
        <dbReference type="ChEBI" id="CHEBI:29035"/>
    </ligand>
</feature>
<evidence type="ECO:0000256" key="1">
    <source>
        <dbReference type="ARBA" id="ARBA00004651"/>
    </source>
</evidence>
<keyword evidence="10" id="KW-0464">Manganese</keyword>
<dbReference type="PANTHER" id="PTHR47371:SF3">
    <property type="entry name" value="PHOSPHOGLYCEROL TRANSFERASE I"/>
    <property type="match status" value="1"/>
</dbReference>
<dbReference type="AlphaFoldDB" id="A0A2S5GCX9"/>
<evidence type="ECO:0000256" key="6">
    <source>
        <dbReference type="ARBA" id="ARBA00022989"/>
    </source>
</evidence>